<dbReference type="Gene3D" id="3.40.390.10">
    <property type="entry name" value="Collagenase (Catalytic Domain)"/>
    <property type="match status" value="1"/>
</dbReference>
<evidence type="ECO:0000313" key="2">
    <source>
        <dbReference type="Proteomes" id="UP000314982"/>
    </source>
</evidence>
<dbReference type="STRING" id="62062.ENSHHUP00000054011"/>
<dbReference type="GeneTree" id="ENSGT00940000158773"/>
<accession>A0A4W5NPD8</accession>
<reference evidence="1" key="3">
    <citation type="submission" date="2025-09" db="UniProtKB">
        <authorList>
            <consortium name="Ensembl"/>
        </authorList>
    </citation>
    <scope>IDENTIFICATION</scope>
</reference>
<name>A0A4W5NPD8_9TELE</name>
<dbReference type="Proteomes" id="UP000314982">
    <property type="component" value="Unassembled WGS sequence"/>
</dbReference>
<proteinExistence type="predicted"/>
<evidence type="ECO:0000313" key="1">
    <source>
        <dbReference type="Ensembl" id="ENSHHUP00000054011.1"/>
    </source>
</evidence>
<organism evidence="1 2">
    <name type="scientific">Hucho hucho</name>
    <name type="common">huchen</name>
    <dbReference type="NCBI Taxonomy" id="62062"/>
    <lineage>
        <taxon>Eukaryota</taxon>
        <taxon>Metazoa</taxon>
        <taxon>Chordata</taxon>
        <taxon>Craniata</taxon>
        <taxon>Vertebrata</taxon>
        <taxon>Euteleostomi</taxon>
        <taxon>Actinopterygii</taxon>
        <taxon>Neopterygii</taxon>
        <taxon>Teleostei</taxon>
        <taxon>Protacanthopterygii</taxon>
        <taxon>Salmoniformes</taxon>
        <taxon>Salmonidae</taxon>
        <taxon>Salmoninae</taxon>
        <taxon>Hucho</taxon>
    </lineage>
</organism>
<reference evidence="2" key="1">
    <citation type="submission" date="2018-06" db="EMBL/GenBank/DDBJ databases">
        <title>Genome assembly of Danube salmon.</title>
        <authorList>
            <person name="Macqueen D.J."/>
            <person name="Gundappa M.K."/>
        </authorList>
    </citation>
    <scope>NUCLEOTIDE SEQUENCE [LARGE SCALE GENOMIC DNA]</scope>
</reference>
<dbReference type="Ensembl" id="ENSHHUT00000055894.1">
    <property type="protein sequence ID" value="ENSHHUP00000054011.1"/>
    <property type="gene ID" value="ENSHHUG00000032427.1"/>
</dbReference>
<dbReference type="GO" id="GO:0008237">
    <property type="term" value="F:metallopeptidase activity"/>
    <property type="evidence" value="ECO:0007669"/>
    <property type="project" value="InterPro"/>
</dbReference>
<dbReference type="AlphaFoldDB" id="A0A4W5NPD8"/>
<sequence>MVQYHGAEAAQRFLLTVMNMVYNMFKSKSLDVRINIRVTKLVLLHNRPVSSDL</sequence>
<reference evidence="1" key="2">
    <citation type="submission" date="2025-08" db="UniProtKB">
        <authorList>
            <consortium name="Ensembl"/>
        </authorList>
    </citation>
    <scope>IDENTIFICATION</scope>
</reference>
<protein>
    <submittedName>
        <fullName evidence="1">Uncharacterized protein</fullName>
    </submittedName>
</protein>
<keyword evidence="2" id="KW-1185">Reference proteome</keyword>
<dbReference type="InterPro" id="IPR024079">
    <property type="entry name" value="MetalloPept_cat_dom_sf"/>
</dbReference>